<organism evidence="2 3">
    <name type="scientific">Sorangium cellulosum</name>
    <name type="common">Polyangium cellulosum</name>
    <dbReference type="NCBI Taxonomy" id="56"/>
    <lineage>
        <taxon>Bacteria</taxon>
        <taxon>Pseudomonadati</taxon>
        <taxon>Myxococcota</taxon>
        <taxon>Polyangia</taxon>
        <taxon>Polyangiales</taxon>
        <taxon>Polyangiaceae</taxon>
        <taxon>Sorangium</taxon>
    </lineage>
</organism>
<evidence type="ECO:0000313" key="2">
    <source>
        <dbReference type="EMBL" id="KYF63165.1"/>
    </source>
</evidence>
<feature type="signal peptide" evidence="1">
    <location>
        <begin position="1"/>
        <end position="31"/>
    </location>
</feature>
<dbReference type="RefSeq" id="WP_061612294.1">
    <property type="nucleotide sequence ID" value="NZ_JEMA01001030.1"/>
</dbReference>
<keyword evidence="1" id="KW-0732">Signal</keyword>
<feature type="chain" id="PRO_5007566576" description="Secreted protein" evidence="1">
    <location>
        <begin position="32"/>
        <end position="119"/>
    </location>
</feature>
<dbReference type="Proteomes" id="UP000075260">
    <property type="component" value="Unassembled WGS sequence"/>
</dbReference>
<sequence>MRLTTNTTAILAAAALGAASAHLGASAGALAEALGAGGAPATAAFHLAAGPVSIALQAAALGGQREGWPAGVPACGHLVLGVALPDLGLHAVRGVSYAAPPRCAWQAGGGRRRAGVTGT</sequence>
<evidence type="ECO:0000256" key="1">
    <source>
        <dbReference type="SAM" id="SignalP"/>
    </source>
</evidence>
<protein>
    <recommendedName>
        <fullName evidence="4">Secreted protein</fullName>
    </recommendedName>
</protein>
<name>A0A150Q5A4_SORCE</name>
<dbReference type="AlphaFoldDB" id="A0A150Q5A4"/>
<reference evidence="2 3" key="1">
    <citation type="submission" date="2014-02" db="EMBL/GenBank/DDBJ databases">
        <title>The small core and large imbalanced accessory genome model reveals a collaborative survival strategy of Sorangium cellulosum strains in nature.</title>
        <authorList>
            <person name="Han K."/>
            <person name="Peng R."/>
            <person name="Blom J."/>
            <person name="Li Y.-Z."/>
        </authorList>
    </citation>
    <scope>NUCLEOTIDE SEQUENCE [LARGE SCALE GENOMIC DNA]</scope>
    <source>
        <strain evidence="2 3">So0008-312</strain>
    </source>
</reference>
<gene>
    <name evidence="2" type="ORF">BE15_41290</name>
</gene>
<dbReference type="OrthoDB" id="9985207at2"/>
<comment type="caution">
    <text evidence="2">The sequence shown here is derived from an EMBL/GenBank/DDBJ whole genome shotgun (WGS) entry which is preliminary data.</text>
</comment>
<dbReference type="EMBL" id="JEMA01001030">
    <property type="protein sequence ID" value="KYF63165.1"/>
    <property type="molecule type" value="Genomic_DNA"/>
</dbReference>
<proteinExistence type="predicted"/>
<accession>A0A150Q5A4</accession>
<evidence type="ECO:0000313" key="3">
    <source>
        <dbReference type="Proteomes" id="UP000075260"/>
    </source>
</evidence>
<evidence type="ECO:0008006" key="4">
    <source>
        <dbReference type="Google" id="ProtNLM"/>
    </source>
</evidence>